<gene>
    <name evidence="1" type="ORF">CA2015_2126</name>
</gene>
<dbReference type="Proteomes" id="UP000036520">
    <property type="component" value="Chromosome"/>
</dbReference>
<dbReference type="STRING" id="320787.CA2015_2126"/>
<dbReference type="AlphaFoldDB" id="A0A0H4PFF9"/>
<protein>
    <submittedName>
        <fullName evidence="1">Uncharacterized protein</fullName>
    </submittedName>
</protein>
<proteinExistence type="predicted"/>
<accession>A0A0H4PFF9</accession>
<dbReference type="KEGG" id="camu:CA2015_2126"/>
<dbReference type="OrthoDB" id="9918073at2"/>
<evidence type="ECO:0000313" key="1">
    <source>
        <dbReference type="EMBL" id="AKP51548.1"/>
    </source>
</evidence>
<evidence type="ECO:0000313" key="2">
    <source>
        <dbReference type="Proteomes" id="UP000036520"/>
    </source>
</evidence>
<organism evidence="1 2">
    <name type="scientific">Cyclobacterium amurskyense</name>
    <dbReference type="NCBI Taxonomy" id="320787"/>
    <lineage>
        <taxon>Bacteria</taxon>
        <taxon>Pseudomonadati</taxon>
        <taxon>Bacteroidota</taxon>
        <taxon>Cytophagia</taxon>
        <taxon>Cytophagales</taxon>
        <taxon>Cyclobacteriaceae</taxon>
        <taxon>Cyclobacterium</taxon>
    </lineage>
</organism>
<sequence>MLNPEHIEKVDELLKEFKAFQEKFEELKEDEFTFKKNLIDLIADHFLARKRLKTFEAILYLDSN</sequence>
<keyword evidence="2" id="KW-1185">Reference proteome</keyword>
<name>A0A0H4PFF9_9BACT</name>
<dbReference type="RefSeq" id="WP_048641871.1">
    <property type="nucleotide sequence ID" value="NZ_CP012040.1"/>
</dbReference>
<dbReference type="EMBL" id="CP012040">
    <property type="protein sequence ID" value="AKP51548.1"/>
    <property type="molecule type" value="Genomic_DNA"/>
</dbReference>
<reference evidence="1 2" key="1">
    <citation type="submission" date="2015-07" db="EMBL/GenBank/DDBJ databases">
        <authorList>
            <person name="Kim K.M."/>
        </authorList>
    </citation>
    <scope>NUCLEOTIDE SEQUENCE [LARGE SCALE GENOMIC DNA]</scope>
    <source>
        <strain evidence="1 2">KCTC 12363</strain>
    </source>
</reference>